<evidence type="ECO:0000313" key="4">
    <source>
        <dbReference type="Proteomes" id="UP001162640"/>
    </source>
</evidence>
<organism evidence="3 4">
    <name type="scientific">Triparma laevis f. inornata</name>
    <dbReference type="NCBI Taxonomy" id="1714386"/>
    <lineage>
        <taxon>Eukaryota</taxon>
        <taxon>Sar</taxon>
        <taxon>Stramenopiles</taxon>
        <taxon>Ochrophyta</taxon>
        <taxon>Bolidophyceae</taxon>
        <taxon>Parmales</taxon>
        <taxon>Triparmaceae</taxon>
        <taxon>Triparma</taxon>
    </lineage>
</organism>
<feature type="region of interest" description="Disordered" evidence="2">
    <location>
        <begin position="81"/>
        <end position="107"/>
    </location>
</feature>
<name>A0A9W6ZGP6_9STRA</name>
<feature type="compositionally biased region" description="Basic and acidic residues" evidence="2">
    <location>
        <begin position="725"/>
        <end position="742"/>
    </location>
</feature>
<feature type="region of interest" description="Disordered" evidence="2">
    <location>
        <begin position="505"/>
        <end position="529"/>
    </location>
</feature>
<feature type="region of interest" description="Disordered" evidence="2">
    <location>
        <begin position="800"/>
        <end position="854"/>
    </location>
</feature>
<keyword evidence="1" id="KW-0175">Coiled coil</keyword>
<evidence type="ECO:0000313" key="3">
    <source>
        <dbReference type="EMBL" id="GMH49735.1"/>
    </source>
</evidence>
<gene>
    <name evidence="3" type="ORF">TL16_g00597</name>
</gene>
<feature type="compositionally biased region" description="Basic and acidic residues" evidence="2">
    <location>
        <begin position="33"/>
        <end position="48"/>
    </location>
</feature>
<feature type="compositionally biased region" description="Basic and acidic residues" evidence="2">
    <location>
        <begin position="88"/>
        <end position="99"/>
    </location>
</feature>
<protein>
    <submittedName>
        <fullName evidence="3">Uncharacterized protein</fullName>
    </submittedName>
</protein>
<feature type="region of interest" description="Disordered" evidence="2">
    <location>
        <begin position="611"/>
        <end position="634"/>
    </location>
</feature>
<feature type="region of interest" description="Disordered" evidence="2">
    <location>
        <begin position="1"/>
        <end position="56"/>
    </location>
</feature>
<feature type="compositionally biased region" description="Basic and acidic residues" evidence="2">
    <location>
        <begin position="800"/>
        <end position="819"/>
    </location>
</feature>
<feature type="region of interest" description="Disordered" evidence="2">
    <location>
        <begin position="723"/>
        <end position="745"/>
    </location>
</feature>
<proteinExistence type="predicted"/>
<feature type="compositionally biased region" description="Polar residues" evidence="2">
    <location>
        <begin position="1"/>
        <end position="13"/>
    </location>
</feature>
<feature type="region of interest" description="Disordered" evidence="2">
    <location>
        <begin position="656"/>
        <end position="678"/>
    </location>
</feature>
<feature type="compositionally biased region" description="Basic and acidic residues" evidence="2">
    <location>
        <begin position="833"/>
        <end position="848"/>
    </location>
</feature>
<reference evidence="4" key="1">
    <citation type="journal article" date="2023" name="Commun. Biol.">
        <title>Genome analysis of Parmales, the sister group of diatoms, reveals the evolutionary specialization of diatoms from phago-mixotrophs to photoautotrophs.</title>
        <authorList>
            <person name="Ban H."/>
            <person name="Sato S."/>
            <person name="Yoshikawa S."/>
            <person name="Yamada K."/>
            <person name="Nakamura Y."/>
            <person name="Ichinomiya M."/>
            <person name="Sato N."/>
            <person name="Blanc-Mathieu R."/>
            <person name="Endo H."/>
            <person name="Kuwata A."/>
            <person name="Ogata H."/>
        </authorList>
    </citation>
    <scope>NUCLEOTIDE SEQUENCE [LARGE SCALE GENOMIC DNA]</scope>
</reference>
<feature type="coiled-coil region" evidence="1">
    <location>
        <begin position="255"/>
        <end position="381"/>
    </location>
</feature>
<evidence type="ECO:0000256" key="1">
    <source>
        <dbReference type="SAM" id="Coils"/>
    </source>
</evidence>
<sequence>MSTFHRQNLNQRKTIPWIPNGSSSSKHISYKINDPRHPNYGKRFEDQPHANTKTDNYNYNVDEASFAQSSIHSQATLQKKYRGLSGGPERRPVRQDRPESPQLSLTQSEQAEFELHEHKRASQSALKNTTAHRKYGMVSMRSSAAMYNKKAMESFHDRLDSCLDKFDQHTQETREQLYKRVEEETGLAIEKMEDEVASIQKEVAFKYKAEAAAAKDEVMGKAMESLELQFQDKERELVRRLEAEGPDVIARQIAHEEMEKEIKATEARIQEEHRKALEQGALARLKEREAQLNQQRDSIIREMEEDKQQRMKELSERLSRDAKNQISAYRLELENLREARTTSARTKEAEKTAEIVQGLKAKFIEQANEELKLASVGAEEEENYALKQVADEIARFQALKATEITTNARAHRAETLPGMAIELEERAEGIERHFRMGLMNEDTKEETELVNAAIEELTGHVNGATEAVVSDNEQFVTHITDAFHKARATVFKARATYLKIPTPSGGRVEDSLNSSMDVRASDPSGSTGVGQISIKELTSNFEQMRQKYLTIGTRITDASIENLLLQHEVKASRVRRAENLKNGVAASGSRGTSNCPSCKPLMEANLELQRVASKKRQQRSGRRDSNTFNFGGGSFRNDMDDSGLNYDVTSNLIKSKYGGGRGGGDGGDDDDVSISSTESSREADFVKRFLGKVTKNSTTLRGTIARLGPVAKFGESPLESTASRFRAESAKGEERKKVRREPSTPFDEMISSALSTSALESHQNIKQKQKYDEKLVKKLLETTVGGSEVSMRSDLTEDRSALDFMEEEGRGRGRRRNDDSFEAGRAAVIAPGLEDKKVKEWIEGHESSSSDDEE</sequence>
<dbReference type="AlphaFoldDB" id="A0A9W6ZGP6"/>
<dbReference type="Proteomes" id="UP001162640">
    <property type="component" value="Unassembled WGS sequence"/>
</dbReference>
<dbReference type="EMBL" id="BLQM01000011">
    <property type="protein sequence ID" value="GMH49735.1"/>
    <property type="molecule type" value="Genomic_DNA"/>
</dbReference>
<accession>A0A9W6ZGP6</accession>
<comment type="caution">
    <text evidence="3">The sequence shown here is derived from an EMBL/GenBank/DDBJ whole genome shotgun (WGS) entry which is preliminary data.</text>
</comment>
<evidence type="ECO:0000256" key="2">
    <source>
        <dbReference type="SAM" id="MobiDB-lite"/>
    </source>
</evidence>